<organism evidence="2 3">
    <name type="scientific">Mesorhizobium zhangyense</name>
    <dbReference type="NCBI Taxonomy" id="1776730"/>
    <lineage>
        <taxon>Bacteria</taxon>
        <taxon>Pseudomonadati</taxon>
        <taxon>Pseudomonadota</taxon>
        <taxon>Alphaproteobacteria</taxon>
        <taxon>Hyphomicrobiales</taxon>
        <taxon>Phyllobacteriaceae</taxon>
        <taxon>Mesorhizobium</taxon>
    </lineage>
</organism>
<feature type="compositionally biased region" description="Basic residues" evidence="1">
    <location>
        <begin position="28"/>
        <end position="38"/>
    </location>
</feature>
<accession>A0A7C9R564</accession>
<evidence type="ECO:0000313" key="3">
    <source>
        <dbReference type="Proteomes" id="UP000481252"/>
    </source>
</evidence>
<dbReference type="RefSeq" id="WP_165114747.1">
    <property type="nucleotide sequence ID" value="NZ_JAAKZG010000002.1"/>
</dbReference>
<proteinExistence type="predicted"/>
<dbReference type="AlphaFoldDB" id="A0A7C9R564"/>
<feature type="compositionally biased region" description="Polar residues" evidence="1">
    <location>
        <begin position="1"/>
        <end position="11"/>
    </location>
</feature>
<protein>
    <submittedName>
        <fullName evidence="2">Uncharacterized protein</fullName>
    </submittedName>
</protein>
<name>A0A7C9R564_9HYPH</name>
<evidence type="ECO:0000256" key="1">
    <source>
        <dbReference type="SAM" id="MobiDB-lite"/>
    </source>
</evidence>
<evidence type="ECO:0000313" key="2">
    <source>
        <dbReference type="EMBL" id="NGN40262.1"/>
    </source>
</evidence>
<dbReference type="Proteomes" id="UP000481252">
    <property type="component" value="Unassembled WGS sequence"/>
</dbReference>
<feature type="compositionally biased region" description="Basic and acidic residues" evidence="1">
    <location>
        <begin position="12"/>
        <end position="22"/>
    </location>
</feature>
<feature type="region of interest" description="Disordered" evidence="1">
    <location>
        <begin position="1"/>
        <end position="61"/>
    </location>
</feature>
<sequence length="61" mass="6849">MNSNKTTQVSPTKDDRKARLAQELRANLQKRKAQARSRRTGEEDARPEGIAAAQTHDEETS</sequence>
<dbReference type="EMBL" id="JAAKZG010000002">
    <property type="protein sequence ID" value="NGN40262.1"/>
    <property type="molecule type" value="Genomic_DNA"/>
</dbReference>
<reference evidence="2 3" key="1">
    <citation type="submission" date="2020-02" db="EMBL/GenBank/DDBJ databases">
        <title>Genome sequence of the type strain CGMCC 1.15528 of Mesorhizobium zhangyense.</title>
        <authorList>
            <person name="Gao J."/>
            <person name="Sun J."/>
        </authorList>
    </citation>
    <scope>NUCLEOTIDE SEQUENCE [LARGE SCALE GENOMIC DNA]</scope>
    <source>
        <strain evidence="2 3">CGMCC 1.15528</strain>
    </source>
</reference>
<gene>
    <name evidence="2" type="ORF">G6N74_04230</name>
</gene>
<keyword evidence="3" id="KW-1185">Reference proteome</keyword>
<comment type="caution">
    <text evidence="2">The sequence shown here is derived from an EMBL/GenBank/DDBJ whole genome shotgun (WGS) entry which is preliminary data.</text>
</comment>